<evidence type="ECO:0008006" key="4">
    <source>
        <dbReference type="Google" id="ProtNLM"/>
    </source>
</evidence>
<dbReference type="KEGG" id="srub:C2R22_18345"/>
<protein>
    <recommendedName>
        <fullName evidence="4">Right handed beta helix domain-containing protein</fullName>
    </recommendedName>
</protein>
<accession>A0A2I8VN71</accession>
<sequence>MAPGVEVRAPAVTVDGDGRRLSGSWVSVGTGVEATNDSVESLAVSDLALSQWQTGIVVADASTLRVENATVGATAHSVVAENLSTATVEDARLSASTGGAFHDVGTVRLRNVAGENSSSTRERASRRRTSPSPERGPSTSPDGTSRSTGP</sequence>
<feature type="compositionally biased region" description="Low complexity" evidence="1">
    <location>
        <begin position="130"/>
        <end position="141"/>
    </location>
</feature>
<evidence type="ECO:0000313" key="2">
    <source>
        <dbReference type="EMBL" id="AUV83361.1"/>
    </source>
</evidence>
<dbReference type="EMBL" id="CP026309">
    <property type="protein sequence ID" value="AUV83361.1"/>
    <property type="molecule type" value="Genomic_DNA"/>
</dbReference>
<keyword evidence="3" id="KW-1185">Reference proteome</keyword>
<organism evidence="2 3">
    <name type="scientific">Salinigranum rubrum</name>
    <dbReference type="NCBI Taxonomy" id="755307"/>
    <lineage>
        <taxon>Archaea</taxon>
        <taxon>Methanobacteriati</taxon>
        <taxon>Methanobacteriota</taxon>
        <taxon>Stenosarchaea group</taxon>
        <taxon>Halobacteria</taxon>
        <taxon>Halobacteriales</taxon>
        <taxon>Haloferacaceae</taxon>
        <taxon>Salinigranum</taxon>
    </lineage>
</organism>
<gene>
    <name evidence="2" type="ORF">C2R22_18345</name>
</gene>
<dbReference type="Proteomes" id="UP000236584">
    <property type="component" value="Chromosome"/>
</dbReference>
<evidence type="ECO:0000256" key="1">
    <source>
        <dbReference type="SAM" id="MobiDB-lite"/>
    </source>
</evidence>
<dbReference type="RefSeq" id="WP_103427050.1">
    <property type="nucleotide sequence ID" value="NZ_CP026309.1"/>
</dbReference>
<dbReference type="AlphaFoldDB" id="A0A2I8VN71"/>
<name>A0A2I8VN71_9EURY</name>
<evidence type="ECO:0000313" key="3">
    <source>
        <dbReference type="Proteomes" id="UP000236584"/>
    </source>
</evidence>
<dbReference type="OrthoDB" id="387496at2157"/>
<reference evidence="2 3" key="1">
    <citation type="submission" date="2018-01" db="EMBL/GenBank/DDBJ databases">
        <title>Complete genome sequence of Salinigranum rubrum GX10T, an extremely halophilic archaeon isolated from a marine solar saltern.</title>
        <authorList>
            <person name="Han S."/>
        </authorList>
    </citation>
    <scope>NUCLEOTIDE SEQUENCE [LARGE SCALE GENOMIC DNA]</scope>
    <source>
        <strain evidence="2 3">GX10</strain>
    </source>
</reference>
<feature type="region of interest" description="Disordered" evidence="1">
    <location>
        <begin position="110"/>
        <end position="150"/>
    </location>
</feature>
<dbReference type="GeneID" id="35594095"/>
<proteinExistence type="predicted"/>